<organism evidence="3 4">
    <name type="scientific">Lineolata rhizophorae</name>
    <dbReference type="NCBI Taxonomy" id="578093"/>
    <lineage>
        <taxon>Eukaryota</taxon>
        <taxon>Fungi</taxon>
        <taxon>Dikarya</taxon>
        <taxon>Ascomycota</taxon>
        <taxon>Pezizomycotina</taxon>
        <taxon>Dothideomycetes</taxon>
        <taxon>Dothideomycetes incertae sedis</taxon>
        <taxon>Lineolatales</taxon>
        <taxon>Lineolataceae</taxon>
        <taxon>Lineolata</taxon>
    </lineage>
</organism>
<evidence type="ECO:0000313" key="3">
    <source>
        <dbReference type="EMBL" id="KAF2453301.1"/>
    </source>
</evidence>
<feature type="coiled-coil region" evidence="1">
    <location>
        <begin position="278"/>
        <end position="337"/>
    </location>
</feature>
<dbReference type="EMBL" id="MU001698">
    <property type="protein sequence ID" value="KAF2453301.1"/>
    <property type="molecule type" value="Genomic_DNA"/>
</dbReference>
<gene>
    <name evidence="3" type="ORF">BDY21DRAFT_382199</name>
</gene>
<evidence type="ECO:0000256" key="1">
    <source>
        <dbReference type="SAM" id="Coils"/>
    </source>
</evidence>
<accession>A0A6A6NNK9</accession>
<dbReference type="AlphaFoldDB" id="A0A6A6NNK9"/>
<feature type="compositionally biased region" description="Basic and acidic residues" evidence="2">
    <location>
        <begin position="464"/>
        <end position="481"/>
    </location>
</feature>
<protein>
    <recommendedName>
        <fullName evidence="5">Ubiquinol-cytochrome-c reductase cytochrome c1</fullName>
    </recommendedName>
</protein>
<feature type="region of interest" description="Disordered" evidence="2">
    <location>
        <begin position="353"/>
        <end position="481"/>
    </location>
</feature>
<reference evidence="3" key="1">
    <citation type="journal article" date="2020" name="Stud. Mycol.">
        <title>101 Dothideomycetes genomes: a test case for predicting lifestyles and emergence of pathogens.</title>
        <authorList>
            <person name="Haridas S."/>
            <person name="Albert R."/>
            <person name="Binder M."/>
            <person name="Bloem J."/>
            <person name="Labutti K."/>
            <person name="Salamov A."/>
            <person name="Andreopoulos B."/>
            <person name="Baker S."/>
            <person name="Barry K."/>
            <person name="Bills G."/>
            <person name="Bluhm B."/>
            <person name="Cannon C."/>
            <person name="Castanera R."/>
            <person name="Culley D."/>
            <person name="Daum C."/>
            <person name="Ezra D."/>
            <person name="Gonzalez J."/>
            <person name="Henrissat B."/>
            <person name="Kuo A."/>
            <person name="Liang C."/>
            <person name="Lipzen A."/>
            <person name="Lutzoni F."/>
            <person name="Magnuson J."/>
            <person name="Mondo S."/>
            <person name="Nolan M."/>
            <person name="Ohm R."/>
            <person name="Pangilinan J."/>
            <person name="Park H.-J."/>
            <person name="Ramirez L."/>
            <person name="Alfaro M."/>
            <person name="Sun H."/>
            <person name="Tritt A."/>
            <person name="Yoshinaga Y."/>
            <person name="Zwiers L.-H."/>
            <person name="Turgeon B."/>
            <person name="Goodwin S."/>
            <person name="Spatafora J."/>
            <person name="Crous P."/>
            <person name="Grigoriev I."/>
        </authorList>
    </citation>
    <scope>NUCLEOTIDE SEQUENCE</scope>
    <source>
        <strain evidence="3">ATCC 16933</strain>
    </source>
</reference>
<proteinExistence type="predicted"/>
<evidence type="ECO:0008006" key="5">
    <source>
        <dbReference type="Google" id="ProtNLM"/>
    </source>
</evidence>
<evidence type="ECO:0000256" key="2">
    <source>
        <dbReference type="SAM" id="MobiDB-lite"/>
    </source>
</evidence>
<keyword evidence="4" id="KW-1185">Reference proteome</keyword>
<keyword evidence="1" id="KW-0175">Coiled coil</keyword>
<feature type="compositionally biased region" description="Basic and acidic residues" evidence="2">
    <location>
        <begin position="362"/>
        <end position="448"/>
    </location>
</feature>
<dbReference type="Proteomes" id="UP000799766">
    <property type="component" value="Unassembled WGS sequence"/>
</dbReference>
<dbReference type="OrthoDB" id="5324651at2759"/>
<evidence type="ECO:0000313" key="4">
    <source>
        <dbReference type="Proteomes" id="UP000799766"/>
    </source>
</evidence>
<name>A0A6A6NNK9_9PEZI</name>
<sequence>MVYPLHERQRVYLSYRAIFTGQNAKIKQKAVRPLVDKHAKTFRKMHREIGLEKVVNILKDLLQKEVFESDRRAREVFPEVFLSSRAKNTERAASENDAARSEAETLRALESGGEDVGAGCSYSHDNGGAVEVNDVAELSVPVDSATNVNEPKLPSLYPSYIPYKAQHLILTTAQRILEESCFEFAEKWLPTLLEERRWDCPEAGELNEWAYILRSRIGKVPAHAMDRQSDEHFRETLQAITRLKHTAVHRMPMTAKGINQLIQSAMNMAEALRDGPRANQFEDLHTEIESKIKSMELNKNDLEEKTATEVQQVRRQIEELRQKEKELVAKMVKDDEENKSLIGILLEEFIPRMFEPPPDLPSLRRDDGGEDSGEKSDSNVKEDVACDTKSPVDGHIPERACGEKSDSYVKEEIAWDMENPEKPEVRKMELEDKSDSYVKEDDAWDTKEPVYVSEEPSDLVDTAPLKKQEPEYYEDGKAEDL</sequence>